<dbReference type="InParanoid" id="A0A482XQ30"/>
<dbReference type="EMBL" id="QKKF02004048">
    <property type="protein sequence ID" value="RZF47549.1"/>
    <property type="molecule type" value="Genomic_DNA"/>
</dbReference>
<dbReference type="OrthoDB" id="1881at2759"/>
<evidence type="ECO:0000313" key="3">
    <source>
        <dbReference type="Proteomes" id="UP000291343"/>
    </source>
</evidence>
<dbReference type="GO" id="GO:0000164">
    <property type="term" value="C:protein phosphatase type 1 complex"/>
    <property type="evidence" value="ECO:0007669"/>
    <property type="project" value="TreeGrafter"/>
</dbReference>
<gene>
    <name evidence="2" type="ORF">LSTR_LSTR009085</name>
</gene>
<dbReference type="PANTHER" id="PTHR12307">
    <property type="entry name" value="PROTEIN PHOSPHATASE 1 REGULATORY SUBUNIT"/>
    <property type="match status" value="1"/>
</dbReference>
<proteinExistence type="predicted"/>
<dbReference type="Gene3D" id="2.60.40.2440">
    <property type="entry name" value="Carbohydrate binding type-21 domain"/>
    <property type="match status" value="1"/>
</dbReference>
<dbReference type="PANTHER" id="PTHR12307:SF48">
    <property type="entry name" value="PROTEIN PHOSPHATASE 1 REGULATORY SUBUNIT"/>
    <property type="match status" value="1"/>
</dbReference>
<dbReference type="Proteomes" id="UP000291343">
    <property type="component" value="Unassembled WGS sequence"/>
</dbReference>
<organism evidence="2 3">
    <name type="scientific">Laodelphax striatellus</name>
    <name type="common">Small brown planthopper</name>
    <name type="synonym">Delphax striatella</name>
    <dbReference type="NCBI Taxonomy" id="195883"/>
    <lineage>
        <taxon>Eukaryota</taxon>
        <taxon>Metazoa</taxon>
        <taxon>Ecdysozoa</taxon>
        <taxon>Arthropoda</taxon>
        <taxon>Hexapoda</taxon>
        <taxon>Insecta</taxon>
        <taxon>Pterygota</taxon>
        <taxon>Neoptera</taxon>
        <taxon>Paraneoptera</taxon>
        <taxon>Hemiptera</taxon>
        <taxon>Auchenorrhyncha</taxon>
        <taxon>Fulgoroidea</taxon>
        <taxon>Delphacidae</taxon>
        <taxon>Criomorphinae</taxon>
        <taxon>Laodelphax</taxon>
    </lineage>
</organism>
<protein>
    <recommendedName>
        <fullName evidence="1">CBM21 domain-containing protein</fullName>
    </recommendedName>
</protein>
<evidence type="ECO:0000313" key="2">
    <source>
        <dbReference type="EMBL" id="RZF47549.1"/>
    </source>
</evidence>
<dbReference type="Pfam" id="PF03370">
    <property type="entry name" value="CBM_21"/>
    <property type="match status" value="1"/>
</dbReference>
<feature type="domain" description="CBM21" evidence="1">
    <location>
        <begin position="150"/>
        <end position="262"/>
    </location>
</feature>
<dbReference type="InterPro" id="IPR038175">
    <property type="entry name" value="CBM21_dom_sf"/>
</dbReference>
<name>A0A482XQ30_LAOST</name>
<evidence type="ECO:0000259" key="1">
    <source>
        <dbReference type="PROSITE" id="PS51159"/>
    </source>
</evidence>
<sequence>MCSLVMPADYDVLLAHSPPVFSHSPPSAFYCRRSSPVAARRHFSPAAAAPAPVAAPPRRPQRPILVLRPDELSADLTPTSPTRHKKRGVFADDKGLSLTHVRILTESPSMPPAWSSQFLMLVTRGVSAEVAPEPWEPAFAQPASDYLQFRRRLDEENVSLENVIVKELEEAVVGTVKVRNLAFEKTVFVRSSGDNWTTSEDAFCTYMPSCAQLGHGVKVLYDTFSFRLTLPPKSRAIQFCVCFRCEAGEFWDNNNGHNYTVHKKRTGAPDALVPKTPLSRSEPVAVPYSSSWSDFDPFYSCNDRVPYW</sequence>
<dbReference type="STRING" id="195883.A0A482XQ30"/>
<dbReference type="PROSITE" id="PS51159">
    <property type="entry name" value="CBM21"/>
    <property type="match status" value="1"/>
</dbReference>
<dbReference type="AlphaFoldDB" id="A0A482XQ30"/>
<dbReference type="InterPro" id="IPR005036">
    <property type="entry name" value="CBM21_dom"/>
</dbReference>
<dbReference type="SMR" id="A0A482XQ30"/>
<accession>A0A482XQ30</accession>
<keyword evidence="3" id="KW-1185">Reference proteome</keyword>
<comment type="caution">
    <text evidence="2">The sequence shown here is derived from an EMBL/GenBank/DDBJ whole genome shotgun (WGS) entry which is preliminary data.</text>
</comment>
<reference evidence="2 3" key="1">
    <citation type="journal article" date="2017" name="Gigascience">
        <title>Genome sequence of the small brown planthopper, Laodelphax striatellus.</title>
        <authorList>
            <person name="Zhu J."/>
            <person name="Jiang F."/>
            <person name="Wang X."/>
            <person name="Yang P."/>
            <person name="Bao Y."/>
            <person name="Zhao W."/>
            <person name="Wang W."/>
            <person name="Lu H."/>
            <person name="Wang Q."/>
            <person name="Cui N."/>
            <person name="Li J."/>
            <person name="Chen X."/>
            <person name="Luo L."/>
            <person name="Yu J."/>
            <person name="Kang L."/>
            <person name="Cui F."/>
        </authorList>
    </citation>
    <scope>NUCLEOTIDE SEQUENCE [LARGE SCALE GENOMIC DNA]</scope>
    <source>
        <strain evidence="2">Lst14</strain>
    </source>
</reference>
<dbReference type="InterPro" id="IPR050782">
    <property type="entry name" value="PP1_regulatory_subunit_3"/>
</dbReference>
<dbReference type="GO" id="GO:2001069">
    <property type="term" value="F:glycogen binding"/>
    <property type="evidence" value="ECO:0007669"/>
    <property type="project" value="TreeGrafter"/>
</dbReference>
<dbReference type="GO" id="GO:0008157">
    <property type="term" value="F:protein phosphatase 1 binding"/>
    <property type="evidence" value="ECO:0007669"/>
    <property type="project" value="TreeGrafter"/>
</dbReference>
<dbReference type="FunCoup" id="A0A482XQ30">
    <property type="interactions" value="5"/>
</dbReference>
<dbReference type="GO" id="GO:0005979">
    <property type="term" value="P:regulation of glycogen biosynthetic process"/>
    <property type="evidence" value="ECO:0007669"/>
    <property type="project" value="TreeGrafter"/>
</dbReference>